<feature type="domain" description="Tyrosine specific protein phosphatases" evidence="7">
    <location>
        <begin position="179"/>
        <end position="231"/>
    </location>
</feature>
<dbReference type="GO" id="GO:0043409">
    <property type="term" value="P:negative regulation of MAPK cascade"/>
    <property type="evidence" value="ECO:0007669"/>
    <property type="project" value="TreeGrafter"/>
</dbReference>
<keyword evidence="4" id="KW-0904">Protein phosphatase</keyword>
<feature type="compositionally biased region" description="Low complexity" evidence="5">
    <location>
        <begin position="1"/>
        <end position="21"/>
    </location>
</feature>
<dbReference type="SMART" id="SM00195">
    <property type="entry name" value="DSPc"/>
    <property type="match status" value="1"/>
</dbReference>
<proteinExistence type="inferred from homology"/>
<evidence type="ECO:0000313" key="9">
    <source>
        <dbReference type="Proteomes" id="UP000232722"/>
    </source>
</evidence>
<dbReference type="GO" id="GO:0004725">
    <property type="term" value="F:protein tyrosine phosphatase activity"/>
    <property type="evidence" value="ECO:0007669"/>
    <property type="project" value="UniProtKB-EC"/>
</dbReference>
<reference evidence="8 9" key="1">
    <citation type="submission" date="2016-04" db="EMBL/GenBank/DDBJ databases">
        <title>Genome analyses suggest a sexual origin of heterokaryosis in a supposedly ancient asexual fungus.</title>
        <authorList>
            <person name="Ropars J."/>
            <person name="Sedzielewska K."/>
            <person name="Noel J."/>
            <person name="Charron P."/>
            <person name="Farinelli L."/>
            <person name="Marton T."/>
            <person name="Kruger M."/>
            <person name="Pelin A."/>
            <person name="Brachmann A."/>
            <person name="Corradi N."/>
        </authorList>
    </citation>
    <scope>NUCLEOTIDE SEQUENCE [LARGE SCALE GENOMIC DNA]</scope>
    <source>
        <strain evidence="8 9">A5</strain>
    </source>
</reference>
<gene>
    <name evidence="8" type="ORF">RhiirA5_402106</name>
</gene>
<reference evidence="8 9" key="2">
    <citation type="submission" date="2017-09" db="EMBL/GenBank/DDBJ databases">
        <title>Extensive intraspecific genome diversity in a model arbuscular mycorrhizal fungus.</title>
        <authorList>
            <person name="Chen E.C."/>
            <person name="Morin E."/>
            <person name="Beaudet D."/>
            <person name="Noel J."/>
            <person name="Ndikumana S."/>
            <person name="Charron P."/>
            <person name="St-Onge C."/>
            <person name="Giorgi J."/>
            <person name="Grigoriev I.V."/>
            <person name="Roux C."/>
            <person name="Martin F.M."/>
            <person name="Corradi N."/>
        </authorList>
    </citation>
    <scope>NUCLEOTIDE SEQUENCE [LARGE SCALE GENOMIC DNA]</scope>
    <source>
        <strain evidence="8 9">A5</strain>
    </source>
</reference>
<dbReference type="VEuPathDB" id="FungiDB:FUN_013557"/>
<evidence type="ECO:0000256" key="3">
    <source>
        <dbReference type="ARBA" id="ARBA00022801"/>
    </source>
</evidence>
<organism evidence="8 9">
    <name type="scientific">Rhizophagus irregularis</name>
    <dbReference type="NCBI Taxonomy" id="588596"/>
    <lineage>
        <taxon>Eukaryota</taxon>
        <taxon>Fungi</taxon>
        <taxon>Fungi incertae sedis</taxon>
        <taxon>Mucoromycota</taxon>
        <taxon>Glomeromycotina</taxon>
        <taxon>Glomeromycetes</taxon>
        <taxon>Glomerales</taxon>
        <taxon>Glomeraceae</taxon>
        <taxon>Rhizophagus</taxon>
    </lineage>
</organism>
<feature type="region of interest" description="Disordered" evidence="5">
    <location>
        <begin position="1"/>
        <end position="31"/>
    </location>
</feature>
<dbReference type="InterPro" id="IPR000387">
    <property type="entry name" value="Tyr_Pase_dom"/>
</dbReference>
<dbReference type="AlphaFoldDB" id="A0A2N0P8C0"/>
<feature type="domain" description="Tyrosine-protein phosphatase" evidence="6">
    <location>
        <begin position="111"/>
        <end position="253"/>
    </location>
</feature>
<evidence type="ECO:0000259" key="6">
    <source>
        <dbReference type="PROSITE" id="PS50054"/>
    </source>
</evidence>
<evidence type="ECO:0000313" key="8">
    <source>
        <dbReference type="EMBL" id="PKC03086.1"/>
    </source>
</evidence>
<dbReference type="InterPro" id="IPR029021">
    <property type="entry name" value="Prot-tyrosine_phosphatase-like"/>
</dbReference>
<protein>
    <recommendedName>
        <fullName evidence="2">protein-tyrosine-phosphatase</fullName>
        <ecNumber evidence="2">3.1.3.48</ecNumber>
    </recommendedName>
</protein>
<dbReference type="PANTHER" id="PTHR10159">
    <property type="entry name" value="DUAL SPECIFICITY PROTEIN PHOSPHATASE"/>
    <property type="match status" value="1"/>
</dbReference>
<dbReference type="PANTHER" id="PTHR10159:SF519">
    <property type="entry name" value="DUAL SPECIFICITY PROTEIN PHOSPHATASE MPK3"/>
    <property type="match status" value="1"/>
</dbReference>
<dbReference type="Proteomes" id="UP000232722">
    <property type="component" value="Unassembled WGS sequence"/>
</dbReference>
<dbReference type="GO" id="GO:0005737">
    <property type="term" value="C:cytoplasm"/>
    <property type="evidence" value="ECO:0007669"/>
    <property type="project" value="TreeGrafter"/>
</dbReference>
<dbReference type="SUPFAM" id="SSF52799">
    <property type="entry name" value="(Phosphotyrosine protein) phosphatases II"/>
    <property type="match status" value="1"/>
</dbReference>
<dbReference type="Gene3D" id="3.90.190.10">
    <property type="entry name" value="Protein tyrosine phosphatase superfamily"/>
    <property type="match status" value="1"/>
</dbReference>
<dbReference type="CDD" id="cd14498">
    <property type="entry name" value="DSP"/>
    <property type="match status" value="1"/>
</dbReference>
<dbReference type="Pfam" id="PF00782">
    <property type="entry name" value="DSPc"/>
    <property type="match status" value="1"/>
</dbReference>
<dbReference type="PROSITE" id="PS50054">
    <property type="entry name" value="TYR_PHOSPHATASE_DUAL"/>
    <property type="match status" value="1"/>
</dbReference>
<sequence length="304" mass="35549">MHQQENISSSNTVESESNNKSDSTTNLIVSENVNETSSFTLPIKNENNFDNEQKKLNEHPLSTTTLPTQQQQQQQQQDNLVNLSGWSVVASWKKENFQMNEHQNAYLENMFASEIFPRVYLGTQMAANDKTWLEDHHITHILSITEGSNPTYPESYTYKVIAIRDYTSQNIITHFDTTNKFIQMALQEEKNNILVHCQAGISRSPTVMIAYIMKTRKMSYDDAFNHVQSKRAVICPNLGFREQLKLYESLGCQNLKTNPKYWRFLVKKWGDRLLFDNCDNQMYMYYVHIYFNKKIQKCSYPICD</sequence>
<dbReference type="EC" id="3.1.3.48" evidence="2"/>
<dbReference type="VEuPathDB" id="FungiDB:RhiirFUN_019964"/>
<evidence type="ECO:0000256" key="1">
    <source>
        <dbReference type="ARBA" id="ARBA00008601"/>
    </source>
</evidence>
<dbReference type="InterPro" id="IPR000340">
    <property type="entry name" value="Dual-sp_phosphatase_cat-dom"/>
</dbReference>
<feature type="compositionally biased region" description="Polar residues" evidence="5">
    <location>
        <begin position="22"/>
        <end position="31"/>
    </location>
</feature>
<dbReference type="VEuPathDB" id="FungiDB:RhiirA1_541321"/>
<dbReference type="InterPro" id="IPR016130">
    <property type="entry name" value="Tyr_Pase_AS"/>
</dbReference>
<keyword evidence="3" id="KW-0378">Hydrolase</keyword>
<name>A0A2N0P8C0_9GLOM</name>
<dbReference type="EMBL" id="LLXJ01001251">
    <property type="protein sequence ID" value="PKC03086.1"/>
    <property type="molecule type" value="Genomic_DNA"/>
</dbReference>
<evidence type="ECO:0000259" key="7">
    <source>
        <dbReference type="PROSITE" id="PS50056"/>
    </source>
</evidence>
<evidence type="ECO:0000256" key="4">
    <source>
        <dbReference type="ARBA" id="ARBA00022912"/>
    </source>
</evidence>
<dbReference type="PROSITE" id="PS00383">
    <property type="entry name" value="TYR_PHOSPHATASE_1"/>
    <property type="match status" value="1"/>
</dbReference>
<dbReference type="PROSITE" id="PS50056">
    <property type="entry name" value="TYR_PHOSPHATASE_2"/>
    <property type="match status" value="1"/>
</dbReference>
<evidence type="ECO:0000256" key="5">
    <source>
        <dbReference type="SAM" id="MobiDB-lite"/>
    </source>
</evidence>
<dbReference type="InterPro" id="IPR020422">
    <property type="entry name" value="TYR_PHOSPHATASE_DUAL_dom"/>
</dbReference>
<accession>A0A2N0P8C0</accession>
<evidence type="ECO:0000256" key="2">
    <source>
        <dbReference type="ARBA" id="ARBA00013064"/>
    </source>
</evidence>
<comment type="caution">
    <text evidence="8">The sequence shown here is derived from an EMBL/GenBank/DDBJ whole genome shotgun (WGS) entry which is preliminary data.</text>
</comment>
<comment type="similarity">
    <text evidence="1">Belongs to the protein-tyrosine phosphatase family. Non-receptor class dual specificity subfamily.</text>
</comment>